<dbReference type="GO" id="GO:0004657">
    <property type="term" value="F:proline dehydrogenase activity"/>
    <property type="evidence" value="ECO:0007669"/>
    <property type="project" value="UniProtKB-EC"/>
</dbReference>
<comment type="pathway">
    <text evidence="1">Amino-acid degradation; L-proline degradation into L-glutamate; L-glutamate from L-proline: step 1/2.</text>
</comment>
<feature type="binding site" evidence="9">
    <location>
        <begin position="195"/>
        <end position="197"/>
    </location>
    <ligand>
        <name>FAD</name>
        <dbReference type="ChEBI" id="CHEBI:57692"/>
    </ligand>
</feature>
<keyword evidence="6" id="KW-0560">Oxidoreductase</keyword>
<dbReference type="InterPro" id="IPR002872">
    <property type="entry name" value="Proline_DH_dom"/>
</dbReference>
<keyword evidence="12" id="KW-1185">Reference proteome</keyword>
<keyword evidence="4 9" id="KW-0547">Nucleotide-binding</keyword>
<dbReference type="PANTHER" id="PTHR13914:SF0">
    <property type="entry name" value="PROLINE DEHYDROGENASE 1, MITOCHONDRIAL"/>
    <property type="match status" value="1"/>
</dbReference>
<evidence type="ECO:0000256" key="8">
    <source>
        <dbReference type="ARBA" id="ARBA00048779"/>
    </source>
</evidence>
<dbReference type="GO" id="GO:0010133">
    <property type="term" value="P:L-proline catabolic process to L-glutamate"/>
    <property type="evidence" value="ECO:0007669"/>
    <property type="project" value="UniProtKB-UniPathway"/>
</dbReference>
<organism evidence="11 12">
    <name type="scientific">Salibacterium salarium</name>
    <dbReference type="NCBI Taxonomy" id="284579"/>
    <lineage>
        <taxon>Bacteria</taxon>
        <taxon>Bacillati</taxon>
        <taxon>Bacillota</taxon>
        <taxon>Bacilli</taxon>
        <taxon>Bacillales</taxon>
        <taxon>Bacillaceae</taxon>
    </lineage>
</organism>
<dbReference type="InterPro" id="IPR008219">
    <property type="entry name" value="PRODH_bac_arc"/>
</dbReference>
<comment type="catalytic activity">
    <reaction evidence="8">
        <text>L-proline + a quinone = (S)-1-pyrroline-5-carboxylate + a quinol + H(+)</text>
        <dbReference type="Rhea" id="RHEA:23784"/>
        <dbReference type="ChEBI" id="CHEBI:15378"/>
        <dbReference type="ChEBI" id="CHEBI:17388"/>
        <dbReference type="ChEBI" id="CHEBI:24646"/>
        <dbReference type="ChEBI" id="CHEBI:60039"/>
        <dbReference type="ChEBI" id="CHEBI:132124"/>
        <dbReference type="EC" id="1.5.5.2"/>
    </reaction>
</comment>
<dbReference type="SUPFAM" id="SSF51730">
    <property type="entry name" value="FAD-linked oxidoreductase"/>
    <property type="match status" value="1"/>
</dbReference>
<dbReference type="GO" id="GO:0000166">
    <property type="term" value="F:nucleotide binding"/>
    <property type="evidence" value="ECO:0007669"/>
    <property type="project" value="UniProtKB-KW"/>
</dbReference>
<dbReference type="EMBL" id="RBVX01000040">
    <property type="protein sequence ID" value="RSL30266.1"/>
    <property type="molecule type" value="Genomic_DNA"/>
</dbReference>
<dbReference type="Proteomes" id="UP000275076">
    <property type="component" value="Unassembled WGS sequence"/>
</dbReference>
<dbReference type="PIRSF" id="PIRSF000196">
    <property type="entry name" value="Pro_dehydrog"/>
    <property type="match status" value="1"/>
</dbReference>
<evidence type="ECO:0000256" key="1">
    <source>
        <dbReference type="ARBA" id="ARBA00004739"/>
    </source>
</evidence>
<comment type="caution">
    <text evidence="11">The sequence shown here is derived from an EMBL/GenBank/DDBJ whole genome shotgun (WGS) entry which is preliminary data.</text>
</comment>
<comment type="cofactor">
    <cofactor evidence="9">
        <name>FAD</name>
        <dbReference type="ChEBI" id="CHEBI:57692"/>
    </cofactor>
    <text evidence="9">Binds 1 FAD per subunit.</text>
</comment>
<dbReference type="Pfam" id="PF01619">
    <property type="entry name" value="Pro_dh"/>
    <property type="match status" value="1"/>
</dbReference>
<keyword evidence="3" id="KW-0285">Flavoprotein</keyword>
<evidence type="ECO:0000256" key="5">
    <source>
        <dbReference type="ARBA" id="ARBA00022827"/>
    </source>
</evidence>
<dbReference type="EC" id="1.5.5.2" evidence="2"/>
<evidence type="ECO:0000256" key="3">
    <source>
        <dbReference type="ARBA" id="ARBA00022630"/>
    </source>
</evidence>
<dbReference type="RefSeq" id="WP_125561004.1">
    <property type="nucleotide sequence ID" value="NZ_JAUSUM010000004.1"/>
</dbReference>
<accession>A0A3R9QGX1</accession>
<feature type="domain" description="Proline dehydrogenase" evidence="10">
    <location>
        <begin position="58"/>
        <end position="297"/>
    </location>
</feature>
<evidence type="ECO:0000256" key="2">
    <source>
        <dbReference type="ARBA" id="ARBA00012695"/>
    </source>
</evidence>
<dbReference type="OrthoDB" id="9773461at2"/>
<protein>
    <recommendedName>
        <fullName evidence="2">proline dehydrogenase</fullName>
        <ecNumber evidence="2">1.5.5.2</ecNumber>
    </recommendedName>
</protein>
<evidence type="ECO:0000256" key="4">
    <source>
        <dbReference type="ARBA" id="ARBA00022741"/>
    </source>
</evidence>
<keyword evidence="7" id="KW-0642">Proline metabolism</keyword>
<sequence length="320" mass="36881">MELSYAEKRFENALKSVARNLDIKEYVQNSKDLYPLFQRSAKRFVTGETREEGIAVGAQLSEKGYDISLEFIGENTMEREACRQAKDEFVTMMQACGHQNLRSRISFDLSHIGLSVDPELALEHLLEMAAEAERYDLSLMISMEESGKTDDILEVYKKAVTQYEHIGVTLQAQLHRTLDDLQELLTYPGAVRLVKGAYQEPEELHIPRSETLDERFMELVQLCIQADFPVSVASHDETIYQQLMKRGCFEHSYVEAELLYGIRPDVCRRLKEKGVPVRVYLTYGQEWYLYLVHRIAEYPPNIYAAITDMIEGVEDIPALY</sequence>
<evidence type="ECO:0000313" key="12">
    <source>
        <dbReference type="Proteomes" id="UP000275076"/>
    </source>
</evidence>
<keyword evidence="5 9" id="KW-0274">FAD</keyword>
<dbReference type="UniPathway" id="UPA00261">
    <property type="reaction ID" value="UER00373"/>
</dbReference>
<reference evidence="11 12" key="1">
    <citation type="submission" date="2018-10" db="EMBL/GenBank/DDBJ databases">
        <title>Draft genome sequence of Bacillus salarius IM0101, isolated from a hypersaline soil in Inner Mongolia, China.</title>
        <authorList>
            <person name="Yamprayoonswat W."/>
            <person name="Boonvisut S."/>
            <person name="Jumpathong W."/>
            <person name="Sittihan S."/>
            <person name="Ruangsuj P."/>
            <person name="Wanthongcharoen S."/>
            <person name="Thongpramul N."/>
            <person name="Pimmason S."/>
            <person name="Yu B."/>
            <person name="Yasawong M."/>
        </authorList>
    </citation>
    <scope>NUCLEOTIDE SEQUENCE [LARGE SCALE GENOMIC DNA]</scope>
    <source>
        <strain evidence="11 12">IM0101</strain>
    </source>
</reference>
<evidence type="ECO:0000313" key="11">
    <source>
        <dbReference type="EMBL" id="RSL30266.1"/>
    </source>
</evidence>
<name>A0A3R9QGX1_9BACI</name>
<dbReference type="Gene3D" id="3.20.20.220">
    <property type="match status" value="1"/>
</dbReference>
<dbReference type="PANTHER" id="PTHR13914">
    <property type="entry name" value="PROLINE OXIDASE"/>
    <property type="match status" value="1"/>
</dbReference>
<evidence type="ECO:0000259" key="10">
    <source>
        <dbReference type="Pfam" id="PF01619"/>
    </source>
</evidence>
<dbReference type="AlphaFoldDB" id="A0A3R9QGX1"/>
<gene>
    <name evidence="11" type="ORF">D7Z54_27070</name>
</gene>
<dbReference type="InterPro" id="IPR029041">
    <property type="entry name" value="FAD-linked_oxidoreductase-like"/>
</dbReference>
<feature type="binding site" evidence="9">
    <location>
        <position position="171"/>
    </location>
    <ligand>
        <name>FAD</name>
        <dbReference type="ChEBI" id="CHEBI:57692"/>
    </ligand>
</feature>
<evidence type="ECO:0000256" key="7">
    <source>
        <dbReference type="ARBA" id="ARBA00023062"/>
    </source>
</evidence>
<proteinExistence type="predicted"/>
<evidence type="ECO:0000256" key="9">
    <source>
        <dbReference type="PIRSR" id="PIRSR000196-2"/>
    </source>
</evidence>
<feature type="binding site" evidence="9">
    <location>
        <position position="143"/>
    </location>
    <ligand>
        <name>FAD</name>
        <dbReference type="ChEBI" id="CHEBI:57692"/>
    </ligand>
</feature>
<dbReference type="InterPro" id="IPR015659">
    <property type="entry name" value="Proline_oxidase"/>
</dbReference>
<evidence type="ECO:0000256" key="6">
    <source>
        <dbReference type="ARBA" id="ARBA00023002"/>
    </source>
</evidence>
<feature type="binding site" evidence="9">
    <location>
        <begin position="234"/>
        <end position="235"/>
    </location>
    <ligand>
        <name>FAD</name>
        <dbReference type="ChEBI" id="CHEBI:57692"/>
    </ligand>
</feature>